<keyword evidence="1" id="KW-0472">Membrane</keyword>
<dbReference type="InParanoid" id="A0A165CQD7"/>
<feature type="transmembrane region" description="Helical" evidence="1">
    <location>
        <begin position="43"/>
        <end position="62"/>
    </location>
</feature>
<evidence type="ECO:0000313" key="2">
    <source>
        <dbReference type="EMBL" id="KZV82898.1"/>
    </source>
</evidence>
<proteinExistence type="predicted"/>
<keyword evidence="1" id="KW-1133">Transmembrane helix</keyword>
<evidence type="ECO:0000313" key="3">
    <source>
        <dbReference type="Proteomes" id="UP000077266"/>
    </source>
</evidence>
<keyword evidence="1" id="KW-0812">Transmembrane</keyword>
<name>A0A165CQD7_EXIGL</name>
<evidence type="ECO:0000256" key="1">
    <source>
        <dbReference type="SAM" id="Phobius"/>
    </source>
</evidence>
<gene>
    <name evidence="2" type="ORF">EXIGLDRAFT_332192</name>
</gene>
<dbReference type="Proteomes" id="UP000077266">
    <property type="component" value="Unassembled WGS sequence"/>
</dbReference>
<dbReference type="EMBL" id="KV426299">
    <property type="protein sequence ID" value="KZV82898.1"/>
    <property type="molecule type" value="Genomic_DNA"/>
</dbReference>
<reference evidence="2 3" key="1">
    <citation type="journal article" date="2016" name="Mol. Biol. Evol.">
        <title>Comparative Genomics of Early-Diverging Mushroom-Forming Fungi Provides Insights into the Origins of Lignocellulose Decay Capabilities.</title>
        <authorList>
            <person name="Nagy L.G."/>
            <person name="Riley R."/>
            <person name="Tritt A."/>
            <person name="Adam C."/>
            <person name="Daum C."/>
            <person name="Floudas D."/>
            <person name="Sun H."/>
            <person name="Yadav J.S."/>
            <person name="Pangilinan J."/>
            <person name="Larsson K.H."/>
            <person name="Matsuura K."/>
            <person name="Barry K."/>
            <person name="Labutti K."/>
            <person name="Kuo R."/>
            <person name="Ohm R.A."/>
            <person name="Bhattacharya S.S."/>
            <person name="Shirouzu T."/>
            <person name="Yoshinaga Y."/>
            <person name="Martin F.M."/>
            <person name="Grigoriev I.V."/>
            <person name="Hibbett D.S."/>
        </authorList>
    </citation>
    <scope>NUCLEOTIDE SEQUENCE [LARGE SCALE GENOMIC DNA]</scope>
    <source>
        <strain evidence="2 3">HHB12029</strain>
    </source>
</reference>
<protein>
    <submittedName>
        <fullName evidence="2">Uncharacterized protein</fullName>
    </submittedName>
</protein>
<accession>A0A165CQD7</accession>
<dbReference type="AlphaFoldDB" id="A0A165CQD7"/>
<organism evidence="2 3">
    <name type="scientific">Exidia glandulosa HHB12029</name>
    <dbReference type="NCBI Taxonomy" id="1314781"/>
    <lineage>
        <taxon>Eukaryota</taxon>
        <taxon>Fungi</taxon>
        <taxon>Dikarya</taxon>
        <taxon>Basidiomycota</taxon>
        <taxon>Agaricomycotina</taxon>
        <taxon>Agaricomycetes</taxon>
        <taxon>Auriculariales</taxon>
        <taxon>Exidiaceae</taxon>
        <taxon>Exidia</taxon>
    </lineage>
</organism>
<keyword evidence="3" id="KW-1185">Reference proteome</keyword>
<sequence>MPCMSTQRCLVLTAPIPMTPTPPPVQANPDLNDLIGYISNWNAVVVGMFLLGIGTLIGLATVSRHGRLCEGVGAMRAAANSCEERITTHIFVNPEQQERIDIFMRAKVSCVEWLDMRLNPTLGSQLVVRPVLGMPLRCWYYAWTKLVLEDRLKDAICMCDQAFAQPDRSSRATSALGRATTLGLQYHFTFNSGSPLLYAPTITANTSGFLSSEGIIRLLAALRGSRPLRSRFRRTGS</sequence>